<feature type="compositionally biased region" description="Basic and acidic residues" evidence="9">
    <location>
        <begin position="387"/>
        <end position="396"/>
    </location>
</feature>
<keyword evidence="6" id="KW-0238">DNA-binding</keyword>
<gene>
    <name evidence="11" type="ORF">HOLleu_41140</name>
</gene>
<feature type="domain" description="C2H2-type" evidence="10">
    <location>
        <begin position="99"/>
        <end position="126"/>
    </location>
</feature>
<evidence type="ECO:0000256" key="9">
    <source>
        <dbReference type="SAM" id="MobiDB-lite"/>
    </source>
</evidence>
<reference evidence="11" key="1">
    <citation type="submission" date="2021-10" db="EMBL/GenBank/DDBJ databases">
        <title>Tropical sea cucumber genome reveals ecological adaptation and Cuvierian tubules defense mechanism.</title>
        <authorList>
            <person name="Chen T."/>
        </authorList>
    </citation>
    <scope>NUCLEOTIDE SEQUENCE</scope>
    <source>
        <strain evidence="11">Nanhai2018</strain>
        <tissue evidence="11">Muscle</tissue>
    </source>
</reference>
<dbReference type="PROSITE" id="PS00028">
    <property type="entry name" value="ZINC_FINGER_C2H2_1"/>
    <property type="match status" value="4"/>
</dbReference>
<dbReference type="GO" id="GO:0003700">
    <property type="term" value="F:DNA-binding transcription factor activity"/>
    <property type="evidence" value="ECO:0007669"/>
    <property type="project" value="TreeGrafter"/>
</dbReference>
<evidence type="ECO:0000256" key="8">
    <source>
        <dbReference type="PROSITE-ProRule" id="PRU00042"/>
    </source>
</evidence>
<organism evidence="11 12">
    <name type="scientific">Holothuria leucospilota</name>
    <name type="common">Black long sea cucumber</name>
    <name type="synonym">Mertensiothuria leucospilota</name>
    <dbReference type="NCBI Taxonomy" id="206669"/>
    <lineage>
        <taxon>Eukaryota</taxon>
        <taxon>Metazoa</taxon>
        <taxon>Echinodermata</taxon>
        <taxon>Eleutherozoa</taxon>
        <taxon>Echinozoa</taxon>
        <taxon>Holothuroidea</taxon>
        <taxon>Aspidochirotacea</taxon>
        <taxon>Aspidochirotida</taxon>
        <taxon>Holothuriidae</taxon>
        <taxon>Holothuria</taxon>
    </lineage>
</organism>
<evidence type="ECO:0000313" key="11">
    <source>
        <dbReference type="EMBL" id="KAJ8019511.1"/>
    </source>
</evidence>
<feature type="domain" description="C2H2-type" evidence="10">
    <location>
        <begin position="187"/>
        <end position="214"/>
    </location>
</feature>
<evidence type="ECO:0000256" key="4">
    <source>
        <dbReference type="ARBA" id="ARBA00022771"/>
    </source>
</evidence>
<dbReference type="PROSITE" id="PS50157">
    <property type="entry name" value="ZINC_FINGER_C2H2_2"/>
    <property type="match status" value="3"/>
</dbReference>
<proteinExistence type="predicted"/>
<dbReference type="SMART" id="SM00355">
    <property type="entry name" value="ZnF_C2H2"/>
    <property type="match status" value="7"/>
</dbReference>
<keyword evidence="3" id="KW-0677">Repeat</keyword>
<sequence length="573" mass="63157">MEAEQSSPQRYLTQYHGHYHTPPSSIMTESKDVVPVGPIVPSLNTADSSYDSVTHVSASNGMPSSQVGSSAVQCLDCRKIFSTQSVLENHSCIKKATSHRCNLCSKTFTRRYNMKIHVQKHFGHFPHRCIICGNGFTKGSALSKHMLKHGVKRSAKLRPQCDICFRVFTRKYTLRLHRAKHMENGQWKCPFCSASFWNSINLKAHLNMHASEGVTQTQPVATNMGDEAKMIPSQENSVPSVVGNEQREVASPSDVEQPVSLTFRPPSGAEDCKDEIDLIEMEDLTPNPCSDLSCTAFETVHDSKLLEIAREGNFSEGIDRAHQKIKEEPDRLDSSIENQKGAVSNVIKNLNDNEGMARGVSTSQGEGGCFNQIGCSKNALLVRENSSDIRGSHQEEESSTARTSTARTEFQVSEVKPFIAQDVKVSEPEKAKYIHKPRNNGLSPSEVISSALEIGSCTQSLSSQTQTYSKETLITTPSHRVGPTQSDTPTTTAPSMSPVLRTESGPSNMPSVSSEVARPSWRCAHCRISFEDSLLYVIHMGCHSHSNPFACNMCGHVSADRVTFMLHFVQGQH</sequence>
<evidence type="ECO:0000256" key="1">
    <source>
        <dbReference type="ARBA" id="ARBA00004123"/>
    </source>
</evidence>
<feature type="region of interest" description="Disordered" evidence="9">
    <location>
        <begin position="248"/>
        <end position="267"/>
    </location>
</feature>
<dbReference type="InterPro" id="IPR050589">
    <property type="entry name" value="Ikaros_C2H2-ZF"/>
</dbReference>
<dbReference type="InterPro" id="IPR013087">
    <property type="entry name" value="Znf_C2H2_type"/>
</dbReference>
<dbReference type="SUPFAM" id="SSF57667">
    <property type="entry name" value="beta-beta-alpha zinc fingers"/>
    <property type="match status" value="3"/>
</dbReference>
<keyword evidence="12" id="KW-1185">Reference proteome</keyword>
<feature type="region of interest" description="Disordered" evidence="9">
    <location>
        <begin position="477"/>
        <end position="514"/>
    </location>
</feature>
<dbReference type="GO" id="GO:0000978">
    <property type="term" value="F:RNA polymerase II cis-regulatory region sequence-specific DNA binding"/>
    <property type="evidence" value="ECO:0007669"/>
    <property type="project" value="TreeGrafter"/>
</dbReference>
<feature type="compositionally biased region" description="Polar residues" evidence="9">
    <location>
        <begin position="504"/>
        <end position="514"/>
    </location>
</feature>
<dbReference type="PANTHER" id="PTHR24404">
    <property type="entry name" value="ZINC FINGER PROTEIN"/>
    <property type="match status" value="1"/>
</dbReference>
<dbReference type="OrthoDB" id="6077919at2759"/>
<feature type="domain" description="C2H2-type" evidence="10">
    <location>
        <begin position="127"/>
        <end position="154"/>
    </location>
</feature>
<protein>
    <recommendedName>
        <fullName evidence="10">C2H2-type domain-containing protein</fullName>
    </recommendedName>
</protein>
<evidence type="ECO:0000256" key="7">
    <source>
        <dbReference type="ARBA" id="ARBA00023242"/>
    </source>
</evidence>
<comment type="caution">
    <text evidence="11">The sequence shown here is derived from an EMBL/GenBank/DDBJ whole genome shotgun (WGS) entry which is preliminary data.</text>
</comment>
<evidence type="ECO:0000256" key="6">
    <source>
        <dbReference type="ARBA" id="ARBA00023125"/>
    </source>
</evidence>
<dbReference type="AlphaFoldDB" id="A0A9Q0YDK3"/>
<dbReference type="GO" id="GO:0006357">
    <property type="term" value="P:regulation of transcription by RNA polymerase II"/>
    <property type="evidence" value="ECO:0007669"/>
    <property type="project" value="TreeGrafter"/>
</dbReference>
<dbReference type="PANTHER" id="PTHR24404:SF114">
    <property type="entry name" value="KLUMPFUSS, ISOFORM B-RELATED"/>
    <property type="match status" value="1"/>
</dbReference>
<dbReference type="GO" id="GO:0008270">
    <property type="term" value="F:zinc ion binding"/>
    <property type="evidence" value="ECO:0007669"/>
    <property type="project" value="UniProtKB-KW"/>
</dbReference>
<dbReference type="Pfam" id="PF00096">
    <property type="entry name" value="zf-C2H2"/>
    <property type="match status" value="2"/>
</dbReference>
<feature type="compositionally biased region" description="Polar residues" evidence="9">
    <location>
        <begin position="477"/>
        <end position="495"/>
    </location>
</feature>
<keyword evidence="5" id="KW-0862">Zinc</keyword>
<keyword evidence="7" id="KW-0539">Nucleus</keyword>
<evidence type="ECO:0000256" key="2">
    <source>
        <dbReference type="ARBA" id="ARBA00022723"/>
    </source>
</evidence>
<dbReference type="InterPro" id="IPR036236">
    <property type="entry name" value="Znf_C2H2_sf"/>
</dbReference>
<comment type="subcellular location">
    <subcellularLocation>
        <location evidence="1">Nucleus</location>
    </subcellularLocation>
</comment>
<dbReference type="GO" id="GO:0005634">
    <property type="term" value="C:nucleus"/>
    <property type="evidence" value="ECO:0007669"/>
    <property type="project" value="UniProtKB-SubCell"/>
</dbReference>
<evidence type="ECO:0000256" key="3">
    <source>
        <dbReference type="ARBA" id="ARBA00022737"/>
    </source>
</evidence>
<evidence type="ECO:0000313" key="12">
    <source>
        <dbReference type="Proteomes" id="UP001152320"/>
    </source>
</evidence>
<feature type="region of interest" description="Disordered" evidence="9">
    <location>
        <begin position="387"/>
        <end position="408"/>
    </location>
</feature>
<accession>A0A9Q0YDK3</accession>
<evidence type="ECO:0000256" key="5">
    <source>
        <dbReference type="ARBA" id="ARBA00022833"/>
    </source>
</evidence>
<evidence type="ECO:0000259" key="10">
    <source>
        <dbReference type="PROSITE" id="PS50157"/>
    </source>
</evidence>
<keyword evidence="2" id="KW-0479">Metal-binding</keyword>
<keyword evidence="4 8" id="KW-0863">Zinc-finger</keyword>
<dbReference type="Proteomes" id="UP001152320">
    <property type="component" value="Chromosome 23"/>
</dbReference>
<name>A0A9Q0YDK3_HOLLE</name>
<dbReference type="Gene3D" id="3.30.160.60">
    <property type="entry name" value="Classic Zinc Finger"/>
    <property type="match status" value="2"/>
</dbReference>
<dbReference type="EMBL" id="JAIZAY010000023">
    <property type="protein sequence ID" value="KAJ8019511.1"/>
    <property type="molecule type" value="Genomic_DNA"/>
</dbReference>